<dbReference type="Proteomes" id="UP000198765">
    <property type="component" value="Chromosome I"/>
</dbReference>
<dbReference type="AlphaFoldDB" id="A0A1A9AD04"/>
<dbReference type="Gene3D" id="3.40.630.30">
    <property type="match status" value="1"/>
</dbReference>
<dbReference type="PROSITE" id="PS51186">
    <property type="entry name" value="GNAT"/>
    <property type="match status" value="1"/>
</dbReference>
<organism evidence="2 3">
    <name type="scientific">Micromonospora narathiwatensis</name>
    <dbReference type="NCBI Taxonomy" id="299146"/>
    <lineage>
        <taxon>Bacteria</taxon>
        <taxon>Bacillati</taxon>
        <taxon>Actinomycetota</taxon>
        <taxon>Actinomycetes</taxon>
        <taxon>Micromonosporales</taxon>
        <taxon>Micromonosporaceae</taxon>
        <taxon>Micromonospora</taxon>
    </lineage>
</organism>
<reference evidence="2 3" key="1">
    <citation type="submission" date="2016-06" db="EMBL/GenBank/DDBJ databases">
        <authorList>
            <person name="Kjaerup R.B."/>
            <person name="Dalgaard T.S."/>
            <person name="Juul-Madsen H.R."/>
        </authorList>
    </citation>
    <scope>NUCLEOTIDE SEQUENCE [LARGE SCALE GENOMIC DNA]</scope>
    <source>
        <strain evidence="2 3">DSM 45248</strain>
    </source>
</reference>
<dbReference type="CDD" id="cd04301">
    <property type="entry name" value="NAT_SF"/>
    <property type="match status" value="1"/>
</dbReference>
<proteinExistence type="predicted"/>
<dbReference type="InterPro" id="IPR053144">
    <property type="entry name" value="Acetyltransferase_Butenolide"/>
</dbReference>
<feature type="domain" description="N-acetyltransferase" evidence="1">
    <location>
        <begin position="24"/>
        <end position="155"/>
    </location>
</feature>
<keyword evidence="2" id="KW-0808">Transferase</keyword>
<evidence type="ECO:0000313" key="2">
    <source>
        <dbReference type="EMBL" id="SBT53994.1"/>
    </source>
</evidence>
<accession>A0A1A9AD04</accession>
<dbReference type="EMBL" id="LT594324">
    <property type="protein sequence ID" value="SBT53994.1"/>
    <property type="molecule type" value="Genomic_DNA"/>
</dbReference>
<dbReference type="PANTHER" id="PTHR43233:SF1">
    <property type="entry name" value="FAMILY N-ACETYLTRANSFERASE, PUTATIVE (AFU_ORTHOLOGUE AFUA_6G03350)-RELATED"/>
    <property type="match status" value="1"/>
</dbReference>
<keyword evidence="3" id="KW-1185">Reference proteome</keyword>
<dbReference type="GO" id="GO:0016747">
    <property type="term" value="F:acyltransferase activity, transferring groups other than amino-acyl groups"/>
    <property type="evidence" value="ECO:0007669"/>
    <property type="project" value="InterPro"/>
</dbReference>
<dbReference type="InterPro" id="IPR000182">
    <property type="entry name" value="GNAT_dom"/>
</dbReference>
<evidence type="ECO:0000259" key="1">
    <source>
        <dbReference type="PROSITE" id="PS51186"/>
    </source>
</evidence>
<gene>
    <name evidence="2" type="ORF">GA0070621_5123</name>
</gene>
<dbReference type="PANTHER" id="PTHR43233">
    <property type="entry name" value="FAMILY N-ACETYLTRANSFERASE, PUTATIVE (AFU_ORTHOLOGUE AFUA_6G03350)-RELATED"/>
    <property type="match status" value="1"/>
</dbReference>
<dbReference type="PATRIC" id="fig|299146.4.peg.5288"/>
<dbReference type="InterPro" id="IPR016181">
    <property type="entry name" value="Acyl_CoA_acyltransferase"/>
</dbReference>
<protein>
    <submittedName>
        <fullName evidence="2">Acetyltransferase (GNAT) family protein</fullName>
    </submittedName>
</protein>
<sequence length="174" mass="18769">MRGGETGTSVAGVFTLTRPDGYQLSTDPARLDLDRVHRWLATDAYWAIGRERETVERAFAGSLGFGVYRPGDGQQVAVARVVTDRATFAWLCDVYVDRTARGLGLGTWLAGAVRDHLAELGVRRVVLATADAHGVYAKVGFTPVEPGQWMQLDARVTPVTGKEQGAASPLTVEP</sequence>
<evidence type="ECO:0000313" key="3">
    <source>
        <dbReference type="Proteomes" id="UP000198765"/>
    </source>
</evidence>
<dbReference type="Pfam" id="PF00583">
    <property type="entry name" value="Acetyltransf_1"/>
    <property type="match status" value="1"/>
</dbReference>
<name>A0A1A9AD04_9ACTN</name>
<dbReference type="SUPFAM" id="SSF55729">
    <property type="entry name" value="Acyl-CoA N-acyltransferases (Nat)"/>
    <property type="match status" value="1"/>
</dbReference>